<sequence>MGSNTLDALGRAILEAIESGRAVDGSLESDLDADGPAVADRLAQLVDNGLIREDAETGRGGGTTGYEVTENGLRLLDSRPVAPRANRVDTPATVDRTIADFDLRPDEDAAVRNAFWFLRFWGDATSAEIVDAAYSEEPAGYETADRWWDDCVRDRLAALPDVQVVVEESIEWYDRWTYDGTPVVERDDRDGRSIADPVDEPRFASARHAVETTPLDEDDRAYARAAFAALARRGRASTDELRAAVAHGRGKRSDATDTSADRLAVLESVPGIDLEEGSDGEPVWVYDPTVS</sequence>
<proteinExistence type="predicted"/>
<gene>
    <name evidence="2" type="ORF">ACFOUR_01700</name>
</gene>
<reference evidence="2 3" key="1">
    <citation type="journal article" date="2019" name="Int. J. Syst. Evol. Microbiol.">
        <title>The Global Catalogue of Microorganisms (GCM) 10K type strain sequencing project: providing services to taxonomists for standard genome sequencing and annotation.</title>
        <authorList>
            <consortium name="The Broad Institute Genomics Platform"/>
            <consortium name="The Broad Institute Genome Sequencing Center for Infectious Disease"/>
            <person name="Wu L."/>
            <person name="Ma J."/>
        </authorList>
    </citation>
    <scope>NUCLEOTIDE SEQUENCE [LARGE SCALE GENOMIC DNA]</scope>
    <source>
        <strain evidence="2 3">IBRC-M 10256</strain>
    </source>
</reference>
<feature type="region of interest" description="Disordered" evidence="1">
    <location>
        <begin position="271"/>
        <end position="291"/>
    </location>
</feature>
<dbReference type="RefSeq" id="WP_256531982.1">
    <property type="nucleotide sequence ID" value="NZ_CP101824.1"/>
</dbReference>
<evidence type="ECO:0000313" key="2">
    <source>
        <dbReference type="EMBL" id="MFC3957087.1"/>
    </source>
</evidence>
<evidence type="ECO:0000313" key="3">
    <source>
        <dbReference type="Proteomes" id="UP001595846"/>
    </source>
</evidence>
<protein>
    <submittedName>
        <fullName evidence="2">Winged helix-turn-helix domain-containing protein</fullName>
    </submittedName>
</protein>
<accession>A0ABD5NJR3</accession>
<dbReference type="EMBL" id="JBHSAQ010000001">
    <property type="protein sequence ID" value="MFC3957087.1"/>
    <property type="molecule type" value="Genomic_DNA"/>
</dbReference>
<dbReference type="InterPro" id="IPR036388">
    <property type="entry name" value="WH-like_DNA-bd_sf"/>
</dbReference>
<keyword evidence="3" id="KW-1185">Reference proteome</keyword>
<organism evidence="2 3">
    <name type="scientific">Halovivax cerinus</name>
    <dbReference type="NCBI Taxonomy" id="1487865"/>
    <lineage>
        <taxon>Archaea</taxon>
        <taxon>Methanobacteriati</taxon>
        <taxon>Methanobacteriota</taxon>
        <taxon>Stenosarchaea group</taxon>
        <taxon>Halobacteria</taxon>
        <taxon>Halobacteriales</taxon>
        <taxon>Natrialbaceae</taxon>
        <taxon>Halovivax</taxon>
    </lineage>
</organism>
<dbReference type="Proteomes" id="UP001595846">
    <property type="component" value="Unassembled WGS sequence"/>
</dbReference>
<evidence type="ECO:0000256" key="1">
    <source>
        <dbReference type="SAM" id="MobiDB-lite"/>
    </source>
</evidence>
<dbReference type="GeneID" id="73904748"/>
<dbReference type="AlphaFoldDB" id="A0ABD5NJR3"/>
<dbReference type="Gene3D" id="1.10.10.10">
    <property type="entry name" value="Winged helix-like DNA-binding domain superfamily/Winged helix DNA-binding domain"/>
    <property type="match status" value="1"/>
</dbReference>
<name>A0ABD5NJR3_9EURY</name>
<comment type="caution">
    <text evidence="2">The sequence shown here is derived from an EMBL/GenBank/DDBJ whole genome shotgun (WGS) entry which is preliminary data.</text>
</comment>